<dbReference type="Pfam" id="PF18134">
    <property type="entry name" value="AGS_C"/>
    <property type="match status" value="1"/>
</dbReference>
<dbReference type="Proteomes" id="UP000429980">
    <property type="component" value="Unassembled WGS sequence"/>
</dbReference>
<accession>A0ABY3FZ21</accession>
<evidence type="ECO:0000256" key="3">
    <source>
        <dbReference type="ARBA" id="ARBA00022723"/>
    </source>
</evidence>
<evidence type="ECO:0000256" key="4">
    <source>
        <dbReference type="ARBA" id="ARBA00022741"/>
    </source>
</evidence>
<keyword evidence="5" id="KW-0067">ATP-binding</keyword>
<dbReference type="InterPro" id="IPR048445">
    <property type="entry name" value="DncV-like_NTFase"/>
</dbReference>
<comment type="catalytic activity">
    <reaction evidence="10">
        <text>GTP + ATP = 3',3'-cGAMP + 2 diphosphate</text>
        <dbReference type="Rhea" id="RHEA:35647"/>
        <dbReference type="ChEBI" id="CHEBI:30616"/>
        <dbReference type="ChEBI" id="CHEBI:33019"/>
        <dbReference type="ChEBI" id="CHEBI:37565"/>
        <dbReference type="ChEBI" id="CHEBI:71501"/>
    </reaction>
    <physiologicalReaction direction="left-to-right" evidence="10">
        <dbReference type="Rhea" id="RHEA:35648"/>
    </physiologicalReaction>
</comment>
<evidence type="ECO:0000259" key="12">
    <source>
        <dbReference type="Pfam" id="PF21654"/>
    </source>
</evidence>
<name>A0ABY3FZ21_9BACI</name>
<evidence type="ECO:0000256" key="8">
    <source>
        <dbReference type="ARBA" id="ARBA00023118"/>
    </source>
</evidence>
<dbReference type="CDD" id="cd05400">
    <property type="entry name" value="NT_2-5OAS_ClassI-CCAase"/>
    <property type="match status" value="1"/>
</dbReference>
<evidence type="ECO:0000256" key="7">
    <source>
        <dbReference type="ARBA" id="ARBA00023080"/>
    </source>
</evidence>
<proteinExistence type="predicted"/>
<evidence type="ECO:0000259" key="11">
    <source>
        <dbReference type="Pfam" id="PF18134"/>
    </source>
</evidence>
<evidence type="ECO:0000313" key="14">
    <source>
        <dbReference type="Proteomes" id="UP000429980"/>
    </source>
</evidence>
<evidence type="ECO:0000256" key="5">
    <source>
        <dbReference type="ARBA" id="ARBA00022840"/>
    </source>
</evidence>
<keyword evidence="1" id="KW-0808">Transferase</keyword>
<reference evidence="13 14" key="1">
    <citation type="submission" date="2019-06" db="EMBL/GenBank/DDBJ databases">
        <title>Genome sequence analysis of &gt;100 Bacillus licheniformis strains suggests intrinsic resistance to this species.</title>
        <authorList>
            <person name="Wels M."/>
            <person name="Siezen R.J."/>
            <person name="Johansen E."/>
            <person name="Stuer-Lauridsen B."/>
            <person name="Bjerre K."/>
            <person name="Nielsen B.K.K."/>
        </authorList>
    </citation>
    <scope>NUCLEOTIDE SEQUENCE [LARGE SCALE GENOMIC DNA]</scope>
    <source>
        <strain evidence="13 14">BAC-15381</strain>
    </source>
</reference>
<protein>
    <recommendedName>
        <fullName evidence="9">Cyclic GMP-AMP synthase</fullName>
    </recommendedName>
</protein>
<keyword evidence="8" id="KW-0051">Antiviral defense</keyword>
<keyword evidence="2" id="KW-0548">Nucleotidyltransferase</keyword>
<dbReference type="RefSeq" id="WP_025809994.1">
    <property type="nucleotide sequence ID" value="NZ_AP025342.1"/>
</dbReference>
<evidence type="ECO:0000256" key="1">
    <source>
        <dbReference type="ARBA" id="ARBA00022679"/>
    </source>
</evidence>
<sequence length="422" mass="49382">MFDLETKFNEFYKNKVSLFDEDISELRKKKRLNLDRLRDGLKEYNEENETDYKLVDDIEQGSVAMRTVIQLDENEYDIDVAIVFDKDNIPESTQKVKTIIEDALQRKCTQFKAAPEAKTNAVRLDYASGYHIDFAIYRRMENQLGEFEFEHCGSEWRERDPRAINKWFNTENDCSDKNIRKVIRLLKAFCKQNSGWLMPGGLILTILVAEKIRVEDRFDKTFYETVKAIKERLDTNKEVCNPTLNGNHSILYKKKDHQKIKNLHTRLEIRLKKLDVLFENDCDEAKAMAAWKEFFGHSFWGEDIQKSAFVQEFSLESKNERLLNLNADVLINNKVKIPLSDYKGKLPKGCKIFFSASPLVKYSHIEWVVNNTGDEAINDTYHKKTGRAVEENTLYRGRHTMTCKVYEGTRLIAQKVIPVNIK</sequence>
<dbReference type="InterPro" id="IPR006116">
    <property type="entry name" value="NT_2-5OAS_ClassI-CCAase"/>
</dbReference>
<evidence type="ECO:0000256" key="10">
    <source>
        <dbReference type="ARBA" id="ARBA00048304"/>
    </source>
</evidence>
<evidence type="ECO:0000256" key="2">
    <source>
        <dbReference type="ARBA" id="ARBA00022695"/>
    </source>
</evidence>
<keyword evidence="4" id="KW-0547">Nucleotide-binding</keyword>
<feature type="domain" description="Cyclic GMP-AMP synthase DncV-like nucleotidyltransferase" evidence="12">
    <location>
        <begin position="59"/>
        <end position="137"/>
    </location>
</feature>
<comment type="caution">
    <text evidence="13">The sequence shown here is derived from an EMBL/GenBank/DDBJ whole genome shotgun (WGS) entry which is preliminary data.</text>
</comment>
<evidence type="ECO:0000256" key="9">
    <source>
        <dbReference type="ARBA" id="ARBA00044145"/>
    </source>
</evidence>
<keyword evidence="6" id="KW-0460">Magnesium</keyword>
<keyword evidence="3" id="KW-0479">Metal-binding</keyword>
<evidence type="ECO:0000256" key="6">
    <source>
        <dbReference type="ARBA" id="ARBA00022842"/>
    </source>
</evidence>
<feature type="domain" description="Adenylyl/Guanylyl and SMODS C-terminal sensor" evidence="11">
    <location>
        <begin position="313"/>
        <end position="422"/>
    </location>
</feature>
<evidence type="ECO:0000313" key="13">
    <source>
        <dbReference type="EMBL" id="TWL42229.1"/>
    </source>
</evidence>
<keyword evidence="7" id="KW-0546">Nucleotide metabolism</keyword>
<dbReference type="EMBL" id="NILF01000021">
    <property type="protein sequence ID" value="TWL42229.1"/>
    <property type="molecule type" value="Genomic_DNA"/>
</dbReference>
<gene>
    <name evidence="13" type="ORF">CHCC15381_4837</name>
</gene>
<dbReference type="InterPro" id="IPR040511">
    <property type="entry name" value="AGS_C"/>
</dbReference>
<organism evidence="13 14">
    <name type="scientific">Bacillus paralicheniformis</name>
    <dbReference type="NCBI Taxonomy" id="1648923"/>
    <lineage>
        <taxon>Bacteria</taxon>
        <taxon>Bacillati</taxon>
        <taxon>Bacillota</taxon>
        <taxon>Bacilli</taxon>
        <taxon>Bacillales</taxon>
        <taxon>Bacillaceae</taxon>
        <taxon>Bacillus</taxon>
    </lineage>
</organism>
<dbReference type="Pfam" id="PF21654">
    <property type="entry name" value="DncV-like_NTFase"/>
    <property type="match status" value="1"/>
</dbReference>
<keyword evidence="14" id="KW-1185">Reference proteome</keyword>